<dbReference type="EMBL" id="JAHEPS010000003">
    <property type="protein sequence ID" value="MBT1444756.1"/>
    <property type="molecule type" value="Genomic_DNA"/>
</dbReference>
<dbReference type="Proteomes" id="UP001195903">
    <property type="component" value="Unassembled WGS sequence"/>
</dbReference>
<dbReference type="InterPro" id="IPR029039">
    <property type="entry name" value="Flavoprotein-like_sf"/>
</dbReference>
<dbReference type="PROSITE" id="PS50902">
    <property type="entry name" value="FLAVODOXIN_LIKE"/>
    <property type="match status" value="1"/>
</dbReference>
<dbReference type="SUPFAM" id="SSF52218">
    <property type="entry name" value="Flavoproteins"/>
    <property type="match status" value="1"/>
</dbReference>
<sequence>MKTVDLVFGTVYGSAQFVAETLSDELKGLGYAPRLWQPHELSGFTPCNGGLLIVVSSTTGSGDLPEDIQPWYYRLSSAGLYLPSLHFSVVGLGDSSYSDFCGAGEKLQALLTELAAKPVLPLFRIDAMETMEPETEAKTWLMQWHQRIESGLVA</sequence>
<proteinExistence type="predicted"/>
<gene>
    <name evidence="5" type="ORF">KJI95_09505</name>
</gene>
<keyword evidence="2" id="KW-0288">FMN</keyword>
<dbReference type="Gene3D" id="3.40.50.360">
    <property type="match status" value="1"/>
</dbReference>
<keyword evidence="1" id="KW-0285">Flavoprotein</keyword>
<feature type="domain" description="Flavodoxin-like" evidence="4">
    <location>
        <begin position="4"/>
        <end position="145"/>
    </location>
</feature>
<dbReference type="NCBIfam" id="NF005989">
    <property type="entry name" value="PRK08105.1"/>
    <property type="match status" value="1"/>
</dbReference>
<evidence type="ECO:0000256" key="2">
    <source>
        <dbReference type="ARBA" id="ARBA00022643"/>
    </source>
</evidence>
<keyword evidence="6" id="KW-1185">Reference proteome</keyword>
<evidence type="ECO:0000313" key="5">
    <source>
        <dbReference type="EMBL" id="MBT1444756.1"/>
    </source>
</evidence>
<dbReference type="InterPro" id="IPR008254">
    <property type="entry name" value="Flavodoxin/NO_synth"/>
</dbReference>
<keyword evidence="3" id="KW-0813">Transport</keyword>
<protein>
    <submittedName>
        <fullName evidence="5">Flavodoxin</fullName>
    </submittedName>
</protein>
<dbReference type="PRINTS" id="PR00369">
    <property type="entry name" value="FLAVODOXIN"/>
</dbReference>
<dbReference type="RefSeq" id="WP_214506958.1">
    <property type="nucleotide sequence ID" value="NZ_JAHEPS010000003.1"/>
</dbReference>
<comment type="caution">
    <text evidence="5">The sequence shown here is derived from an EMBL/GenBank/DDBJ whole genome shotgun (WGS) entry which is preliminary data.</text>
</comment>
<dbReference type="Pfam" id="PF00258">
    <property type="entry name" value="Flavodoxin_1"/>
    <property type="match status" value="1"/>
</dbReference>
<evidence type="ECO:0000256" key="3">
    <source>
        <dbReference type="ARBA" id="ARBA00022982"/>
    </source>
</evidence>
<evidence type="ECO:0000256" key="1">
    <source>
        <dbReference type="ARBA" id="ARBA00022630"/>
    </source>
</evidence>
<dbReference type="InterPro" id="IPR001094">
    <property type="entry name" value="Flavdoxin-like"/>
</dbReference>
<evidence type="ECO:0000313" key="6">
    <source>
        <dbReference type="Proteomes" id="UP001195903"/>
    </source>
</evidence>
<evidence type="ECO:0000259" key="4">
    <source>
        <dbReference type="PROSITE" id="PS50902"/>
    </source>
</evidence>
<dbReference type="PANTHER" id="PTHR19384">
    <property type="entry name" value="NITRIC OXIDE SYNTHASE-RELATED"/>
    <property type="match status" value="1"/>
</dbReference>
<organism evidence="5 6">
    <name type="scientific">Shewanella jiangmenensis</name>
    <dbReference type="NCBI Taxonomy" id="2837387"/>
    <lineage>
        <taxon>Bacteria</taxon>
        <taxon>Pseudomonadati</taxon>
        <taxon>Pseudomonadota</taxon>
        <taxon>Gammaproteobacteria</taxon>
        <taxon>Alteromonadales</taxon>
        <taxon>Shewanellaceae</taxon>
        <taxon>Shewanella</taxon>
    </lineage>
</organism>
<keyword evidence="3" id="KW-0249">Electron transport</keyword>
<reference evidence="5 6" key="1">
    <citation type="submission" date="2021-05" db="EMBL/GenBank/DDBJ databases">
        <title>Shewanella sp. JM162201.</title>
        <authorList>
            <person name="Xu S."/>
            <person name="Li A."/>
        </authorList>
    </citation>
    <scope>NUCLEOTIDE SEQUENCE [LARGE SCALE GENOMIC DNA]</scope>
    <source>
        <strain evidence="5 6">JM162201</strain>
    </source>
</reference>
<name>A0ABS5V2T0_9GAMM</name>
<accession>A0ABS5V2T0</accession>